<name>A0A1S3XQF6_TOBAC</name>
<dbReference type="SUPFAM" id="SSF56672">
    <property type="entry name" value="DNA/RNA polymerases"/>
    <property type="match status" value="1"/>
</dbReference>
<dbReference type="PaxDb" id="4097-A0A1S3XQF6"/>
<dbReference type="OrthoDB" id="1934719at2759"/>
<dbReference type="InterPro" id="IPR043502">
    <property type="entry name" value="DNA/RNA_pol_sf"/>
</dbReference>
<accession>A0A1S3XQF6</accession>
<dbReference type="OMA" id="SKLECHH"/>
<dbReference type="PANTHER" id="PTHR33116:SF84">
    <property type="entry name" value="RNA-DIRECTED DNA POLYMERASE"/>
    <property type="match status" value="1"/>
</dbReference>
<evidence type="ECO:0000313" key="2">
    <source>
        <dbReference type="RefSeq" id="XP_016441912.1"/>
    </source>
</evidence>
<sequence>MVTLEDRRIRMRKQFIYSNVWAQHPQFTDLVKAGWEVQVEGCKMFKIVRKLKMLKKALKKLNADHFSNIVTEANMDRVTLKEVRERLQRDPTNRELQLEEANMYAKFRKSSYMVEVYLQQKSKATWLRLGDENTKYFHSVIKHKRLQQTTTQLKDEQGIWQNDPTVIANMLVDCYTDLLGTRGNSSIATRALGQMDMEVVSLKLHGLFGEEVTEAILEFFENGRLLKQLNATIIALIPKVDSPEFASQYRPISCCNVLYKCIFKMICSRLKTAVAHLVAENQAAFVQGRSMVHNVLICHDLLRHYNMRTSPRCLMKIDLRKAYDMVEWPFPEDAMRGFGFLNKFINWMMTCVTITMYSVKVNGESHGFFEGKRGFRQGDPASPLLFILVMEYLSRTLKTMSVLPNFRFHPMCKGLKLTHLIFGDDLMIFCKGQVKSVSRVLEALQHFSEASGLIANMDKSSIFLVGVTEEVKEQLLERTGFTMGEFPIRYLGLPLSSRKWSKLECHHLIDKITNRIKLTYTNNSPMLRDYR</sequence>
<dbReference type="InterPro" id="IPR000477">
    <property type="entry name" value="RT_dom"/>
</dbReference>
<dbReference type="CDD" id="cd01650">
    <property type="entry name" value="RT_nLTR_like"/>
    <property type="match status" value="1"/>
</dbReference>
<dbReference type="Pfam" id="PF00078">
    <property type="entry name" value="RVT_1"/>
    <property type="match status" value="1"/>
</dbReference>
<gene>
    <name evidence="2" type="primary">LOC107767416</name>
</gene>
<dbReference type="KEGG" id="nta:107767416"/>
<dbReference type="PANTHER" id="PTHR33116">
    <property type="entry name" value="REVERSE TRANSCRIPTASE ZINC-BINDING DOMAIN-CONTAINING PROTEIN-RELATED-RELATED"/>
    <property type="match status" value="1"/>
</dbReference>
<proteinExistence type="predicted"/>
<reference evidence="2" key="1">
    <citation type="submission" date="2025-08" db="UniProtKB">
        <authorList>
            <consortium name="RefSeq"/>
        </authorList>
    </citation>
    <scope>IDENTIFICATION</scope>
</reference>
<feature type="domain" description="Reverse transcriptase" evidence="1">
    <location>
        <begin position="218"/>
        <end position="495"/>
    </location>
</feature>
<dbReference type="RefSeq" id="XP_016441912.1">
    <property type="nucleotide sequence ID" value="XM_016586426.1"/>
</dbReference>
<evidence type="ECO:0000259" key="1">
    <source>
        <dbReference type="PROSITE" id="PS50878"/>
    </source>
</evidence>
<organism evidence="2">
    <name type="scientific">Nicotiana tabacum</name>
    <name type="common">Common tobacco</name>
    <dbReference type="NCBI Taxonomy" id="4097"/>
    <lineage>
        <taxon>Eukaryota</taxon>
        <taxon>Viridiplantae</taxon>
        <taxon>Streptophyta</taxon>
        <taxon>Embryophyta</taxon>
        <taxon>Tracheophyta</taxon>
        <taxon>Spermatophyta</taxon>
        <taxon>Magnoliopsida</taxon>
        <taxon>eudicotyledons</taxon>
        <taxon>Gunneridae</taxon>
        <taxon>Pentapetalae</taxon>
        <taxon>asterids</taxon>
        <taxon>lamiids</taxon>
        <taxon>Solanales</taxon>
        <taxon>Solanaceae</taxon>
        <taxon>Nicotianoideae</taxon>
        <taxon>Nicotianeae</taxon>
        <taxon>Nicotiana</taxon>
    </lineage>
</organism>
<dbReference type="AlphaFoldDB" id="A0A1S3XQF6"/>
<dbReference type="PROSITE" id="PS50878">
    <property type="entry name" value="RT_POL"/>
    <property type="match status" value="1"/>
</dbReference>
<protein>
    <recommendedName>
        <fullName evidence="1">Reverse transcriptase domain-containing protein</fullName>
    </recommendedName>
</protein>